<keyword evidence="6" id="KW-0472">Membrane</keyword>
<dbReference type="Pfam" id="PF00067">
    <property type="entry name" value="p450"/>
    <property type="match status" value="1"/>
</dbReference>
<evidence type="ECO:0000256" key="1">
    <source>
        <dbReference type="ARBA" id="ARBA00001971"/>
    </source>
</evidence>
<dbReference type="Proteomes" id="UP000184330">
    <property type="component" value="Unassembled WGS sequence"/>
</dbReference>
<dbReference type="AlphaFoldDB" id="A0A1L7WIW6"/>
<comment type="cofactor">
    <cofactor evidence="1 5">
        <name>heme</name>
        <dbReference type="ChEBI" id="CHEBI:30413"/>
    </cofactor>
</comment>
<proteinExistence type="inferred from homology"/>
<keyword evidence="3 5" id="KW-0479">Metal-binding</keyword>
<dbReference type="PANTHER" id="PTHR47582:SF1">
    <property type="entry name" value="P450, PUTATIVE (EUROFUNG)-RELATED"/>
    <property type="match status" value="1"/>
</dbReference>
<dbReference type="EMBL" id="FJOG01000003">
    <property type="protein sequence ID" value="CZR52713.1"/>
    <property type="molecule type" value="Genomic_DNA"/>
</dbReference>
<keyword evidence="6" id="KW-0812">Transmembrane</keyword>
<keyword evidence="6" id="KW-1133">Transmembrane helix</keyword>
<comment type="similarity">
    <text evidence="2">Belongs to the cytochrome P450 family.</text>
</comment>
<dbReference type="SUPFAM" id="SSF48264">
    <property type="entry name" value="Cytochrome P450"/>
    <property type="match status" value="1"/>
</dbReference>
<dbReference type="OrthoDB" id="1470350at2759"/>
<dbReference type="Gene3D" id="1.10.630.10">
    <property type="entry name" value="Cytochrome P450"/>
    <property type="match status" value="1"/>
</dbReference>
<protein>
    <submittedName>
        <fullName evidence="7">Related to cytochrome P450 7B1 (Oxysterol 7-alpha-hydroxylase)</fullName>
    </submittedName>
</protein>
<dbReference type="InterPro" id="IPR053007">
    <property type="entry name" value="CYP450_monoxygenase_sec-met"/>
</dbReference>
<accession>A0A1L7WIW6</accession>
<feature type="binding site" description="axial binding residue" evidence="5">
    <location>
        <position position="465"/>
    </location>
    <ligand>
        <name>heme</name>
        <dbReference type="ChEBI" id="CHEBI:30413"/>
    </ligand>
    <ligandPart>
        <name>Fe</name>
        <dbReference type="ChEBI" id="CHEBI:18248"/>
    </ligandPart>
</feature>
<dbReference type="PANTHER" id="PTHR47582">
    <property type="entry name" value="P450, PUTATIVE (EUROFUNG)-RELATED"/>
    <property type="match status" value="1"/>
</dbReference>
<evidence type="ECO:0000256" key="3">
    <source>
        <dbReference type="ARBA" id="ARBA00022723"/>
    </source>
</evidence>
<evidence type="ECO:0000313" key="7">
    <source>
        <dbReference type="EMBL" id="CZR52713.1"/>
    </source>
</evidence>
<dbReference type="InterPro" id="IPR001128">
    <property type="entry name" value="Cyt_P450"/>
</dbReference>
<keyword evidence="8" id="KW-1185">Reference proteome</keyword>
<dbReference type="PRINTS" id="PR00465">
    <property type="entry name" value="EP450IV"/>
</dbReference>
<dbReference type="GO" id="GO:0004497">
    <property type="term" value="F:monooxygenase activity"/>
    <property type="evidence" value="ECO:0007669"/>
    <property type="project" value="InterPro"/>
</dbReference>
<dbReference type="InterPro" id="IPR002403">
    <property type="entry name" value="Cyt_P450_E_grp-IV"/>
</dbReference>
<evidence type="ECO:0000256" key="6">
    <source>
        <dbReference type="SAM" id="Phobius"/>
    </source>
</evidence>
<organism evidence="7 8">
    <name type="scientific">Phialocephala subalpina</name>
    <dbReference type="NCBI Taxonomy" id="576137"/>
    <lineage>
        <taxon>Eukaryota</taxon>
        <taxon>Fungi</taxon>
        <taxon>Dikarya</taxon>
        <taxon>Ascomycota</taxon>
        <taxon>Pezizomycotina</taxon>
        <taxon>Leotiomycetes</taxon>
        <taxon>Helotiales</taxon>
        <taxon>Mollisiaceae</taxon>
        <taxon>Phialocephala</taxon>
        <taxon>Phialocephala fortinii species complex</taxon>
    </lineage>
</organism>
<keyword evidence="4 5" id="KW-0408">Iron</keyword>
<evidence type="ECO:0000313" key="8">
    <source>
        <dbReference type="Proteomes" id="UP000184330"/>
    </source>
</evidence>
<evidence type="ECO:0000256" key="5">
    <source>
        <dbReference type="PIRSR" id="PIRSR602403-1"/>
    </source>
</evidence>
<dbReference type="InterPro" id="IPR036396">
    <property type="entry name" value="Cyt_P450_sf"/>
</dbReference>
<evidence type="ECO:0000256" key="4">
    <source>
        <dbReference type="ARBA" id="ARBA00023004"/>
    </source>
</evidence>
<dbReference type="GO" id="GO:0020037">
    <property type="term" value="F:heme binding"/>
    <property type="evidence" value="ECO:0007669"/>
    <property type="project" value="InterPro"/>
</dbReference>
<reference evidence="7 8" key="1">
    <citation type="submission" date="2016-03" db="EMBL/GenBank/DDBJ databases">
        <authorList>
            <person name="Ploux O."/>
        </authorList>
    </citation>
    <scope>NUCLEOTIDE SEQUENCE [LARGE SCALE GENOMIC DNA]</scope>
    <source>
        <strain evidence="7 8">UAMH 11012</strain>
    </source>
</reference>
<dbReference type="STRING" id="576137.A0A1L7WIW6"/>
<evidence type="ECO:0000256" key="2">
    <source>
        <dbReference type="ARBA" id="ARBA00010617"/>
    </source>
</evidence>
<dbReference type="CDD" id="cd11040">
    <property type="entry name" value="CYP7_CYP8-like"/>
    <property type="match status" value="1"/>
</dbReference>
<feature type="transmembrane region" description="Helical" evidence="6">
    <location>
        <begin position="29"/>
        <end position="46"/>
    </location>
</feature>
<dbReference type="GO" id="GO:0005506">
    <property type="term" value="F:iron ion binding"/>
    <property type="evidence" value="ECO:0007669"/>
    <property type="project" value="InterPro"/>
</dbReference>
<name>A0A1L7WIW6_9HELO</name>
<keyword evidence="5" id="KW-0349">Heme</keyword>
<dbReference type="GO" id="GO:0016705">
    <property type="term" value="F:oxidoreductase activity, acting on paired donors, with incorporation or reduction of molecular oxygen"/>
    <property type="evidence" value="ECO:0007669"/>
    <property type="project" value="InterPro"/>
</dbReference>
<sequence length="548" mass="60031">MFTSCQELLKGSKMATDSSLAWIGESSKLYIVIILIALGAVTWITGAPSSDPREPPVLKPKIPIIGHLLGLAIDQAEYLQKLSARTTHPIFTLRIFSGRIYVIKSPPLVQAVYKNPKAFSFDPIFIDASQRIFGMSKDHMKIITKKDPSDTSDGFPLSKATQSIMHSSMAAGPALLEMNARALTSFSRFLECLEGPTTVNLYSWLFRTFTVATAEAIYGPNNPIALNRKLINPLLDFEAAIGLLYLNLFPSVTASKGYQARKLFAAEFKKYYDAGHDKDAAAIVKGRKRVLGGGGYTTDDLGSFDIGILVAATMNSNPALFWLLIHIYSSPSLLSSIRAEVENITSLKTSSSGQKTADINISALNTSCPLLVSTWQETLRLTDATVSSRVVATDTLLDDTYLLKKGGVIQMACGPMHTSPQIWGLDSDTFNAQRFTKFNEDHLDRGTKKLRKQGFVPFGGGTVLCPGRYFASTEIMGVAANIVLGYDILREDGKPLEVPGTKKQAMSVQVKHPEKDVEVVIRRRKEWEGVKWAFDVGAGAEEQELFLG</sequence>
<gene>
    <name evidence="7" type="ORF">PAC_02590</name>
</gene>